<dbReference type="Proteomes" id="UP000054564">
    <property type="component" value="Unassembled WGS sequence"/>
</dbReference>
<evidence type="ECO:0000313" key="2">
    <source>
        <dbReference type="Proteomes" id="UP000054564"/>
    </source>
</evidence>
<comment type="caution">
    <text evidence="1">The sequence shown here is derived from an EMBL/GenBank/DDBJ whole genome shotgun (WGS) entry which is preliminary data.</text>
</comment>
<sequence length="102" mass="11253">MAGACGIAQAWVEYNEITLDCPNKHAPLNYPFCGDRAEVEYYNVRRARPIQNNGNFGANCHDLGMYASKLCCDPLKVPEATTQIDISLLEDGTCEHVDATKT</sequence>
<evidence type="ECO:0000313" key="1">
    <source>
        <dbReference type="EMBL" id="KNE90433.1"/>
    </source>
</evidence>
<dbReference type="EMBL" id="AJIL01000257">
    <property type="protein sequence ID" value="KNE90433.1"/>
    <property type="molecule type" value="Genomic_DNA"/>
</dbReference>
<gene>
    <name evidence="1" type="ORF">PSTG_16137</name>
</gene>
<protein>
    <submittedName>
        <fullName evidence="1">Uncharacterized protein</fullName>
    </submittedName>
</protein>
<name>A0A0L0UTR6_9BASI</name>
<dbReference type="AlphaFoldDB" id="A0A0L0UTR6"/>
<proteinExistence type="predicted"/>
<accession>A0A0L0UTR6</accession>
<organism evidence="1 2">
    <name type="scientific">Puccinia striiformis f. sp. tritici PST-78</name>
    <dbReference type="NCBI Taxonomy" id="1165861"/>
    <lineage>
        <taxon>Eukaryota</taxon>
        <taxon>Fungi</taxon>
        <taxon>Dikarya</taxon>
        <taxon>Basidiomycota</taxon>
        <taxon>Pucciniomycotina</taxon>
        <taxon>Pucciniomycetes</taxon>
        <taxon>Pucciniales</taxon>
        <taxon>Pucciniaceae</taxon>
        <taxon>Puccinia</taxon>
    </lineage>
</organism>
<keyword evidence="2" id="KW-1185">Reference proteome</keyword>
<reference evidence="2" key="1">
    <citation type="submission" date="2014-03" db="EMBL/GenBank/DDBJ databases">
        <title>The Genome Sequence of Puccinia striiformis f. sp. tritici PST-78.</title>
        <authorList>
            <consortium name="The Broad Institute Genome Sequencing Platform"/>
            <person name="Cuomo C."/>
            <person name="Hulbert S."/>
            <person name="Chen X."/>
            <person name="Walker B."/>
            <person name="Young S.K."/>
            <person name="Zeng Q."/>
            <person name="Gargeya S."/>
            <person name="Fitzgerald M."/>
            <person name="Haas B."/>
            <person name="Abouelleil A."/>
            <person name="Alvarado L."/>
            <person name="Arachchi H.M."/>
            <person name="Berlin A.M."/>
            <person name="Chapman S.B."/>
            <person name="Goldberg J."/>
            <person name="Griggs A."/>
            <person name="Gujja S."/>
            <person name="Hansen M."/>
            <person name="Howarth C."/>
            <person name="Imamovic A."/>
            <person name="Larimer J."/>
            <person name="McCowan C."/>
            <person name="Montmayeur A."/>
            <person name="Murphy C."/>
            <person name="Neiman D."/>
            <person name="Pearson M."/>
            <person name="Priest M."/>
            <person name="Roberts A."/>
            <person name="Saif S."/>
            <person name="Shea T."/>
            <person name="Sisk P."/>
            <person name="Sykes S."/>
            <person name="Wortman J."/>
            <person name="Nusbaum C."/>
            <person name="Birren B."/>
        </authorList>
    </citation>
    <scope>NUCLEOTIDE SEQUENCE [LARGE SCALE GENOMIC DNA]</scope>
    <source>
        <strain evidence="2">race PST-78</strain>
    </source>
</reference>